<dbReference type="PANTHER" id="PTHR24383">
    <property type="entry name" value="ZINC FINGER PROTEIN"/>
    <property type="match status" value="1"/>
</dbReference>
<keyword evidence="2" id="KW-0479">Metal-binding</keyword>
<dbReference type="KEGG" id="pgr:PGTG_16339"/>
<dbReference type="Proteomes" id="UP000008783">
    <property type="component" value="Unassembled WGS sequence"/>
</dbReference>
<dbReference type="RefSeq" id="XP_003334732.2">
    <property type="nucleotide sequence ID" value="XM_003334684.2"/>
</dbReference>
<accession>E3L139</accession>
<keyword evidence="9" id="KW-0539">Nucleus</keyword>
<reference key="1">
    <citation type="submission" date="2007-01" db="EMBL/GenBank/DDBJ databases">
        <title>The Genome Sequence of Puccinia graminis f. sp. tritici Strain CRL 75-36-700-3.</title>
        <authorList>
            <consortium name="The Broad Institute Genome Sequencing Platform"/>
            <person name="Birren B."/>
            <person name="Lander E."/>
            <person name="Galagan J."/>
            <person name="Nusbaum C."/>
            <person name="Devon K."/>
            <person name="Cuomo C."/>
            <person name="Jaffe D."/>
            <person name="Butler J."/>
            <person name="Alvarez P."/>
            <person name="Gnerre S."/>
            <person name="Grabherr M."/>
            <person name="Mauceli E."/>
            <person name="Brockman W."/>
            <person name="Young S."/>
            <person name="LaButti K."/>
            <person name="Sykes S."/>
            <person name="DeCaprio D."/>
            <person name="Crawford M."/>
            <person name="Koehrsen M."/>
            <person name="Engels R."/>
            <person name="Montgomery P."/>
            <person name="Pearson M."/>
            <person name="Howarth C."/>
            <person name="Larson L."/>
            <person name="White J."/>
            <person name="Zeng Q."/>
            <person name="Kodira C."/>
            <person name="Yandava C."/>
            <person name="Alvarado L."/>
            <person name="O'Leary S."/>
            <person name="Szabo L."/>
            <person name="Dean R."/>
            <person name="Schein J."/>
        </authorList>
    </citation>
    <scope>NUCLEOTIDE SEQUENCE</scope>
    <source>
        <strain>CRL 75-36-700-3</strain>
    </source>
</reference>
<dbReference type="OrthoDB" id="2513642at2759"/>
<keyword evidence="3" id="KW-0677">Repeat</keyword>
<dbReference type="InParanoid" id="E3L139"/>
<proteinExistence type="predicted"/>
<evidence type="ECO:0000256" key="10">
    <source>
        <dbReference type="SAM" id="MobiDB-lite"/>
    </source>
</evidence>
<dbReference type="HOGENOM" id="CLU_061626_0_0_1"/>
<reference evidence="12" key="2">
    <citation type="journal article" date="2011" name="Proc. Natl. Acad. Sci. U.S.A.">
        <title>Obligate biotrophy features unraveled by the genomic analysis of rust fungi.</title>
        <authorList>
            <person name="Duplessis S."/>
            <person name="Cuomo C.A."/>
            <person name="Lin Y.-C."/>
            <person name="Aerts A."/>
            <person name="Tisserant E."/>
            <person name="Veneault-Fourrey C."/>
            <person name="Joly D.L."/>
            <person name="Hacquard S."/>
            <person name="Amselem J."/>
            <person name="Cantarel B.L."/>
            <person name="Chiu R."/>
            <person name="Coutinho P.M."/>
            <person name="Feau N."/>
            <person name="Field M."/>
            <person name="Frey P."/>
            <person name="Gelhaye E."/>
            <person name="Goldberg J."/>
            <person name="Grabherr M.G."/>
            <person name="Kodira C.D."/>
            <person name="Kohler A."/>
            <person name="Kuees U."/>
            <person name="Lindquist E.A."/>
            <person name="Lucas S.M."/>
            <person name="Mago R."/>
            <person name="Mauceli E."/>
            <person name="Morin E."/>
            <person name="Murat C."/>
            <person name="Pangilinan J.L."/>
            <person name="Park R."/>
            <person name="Pearson M."/>
            <person name="Quesneville H."/>
            <person name="Rouhier N."/>
            <person name="Sakthikumar S."/>
            <person name="Salamov A.A."/>
            <person name="Schmutz J."/>
            <person name="Selles B."/>
            <person name="Shapiro H."/>
            <person name="Tanguay P."/>
            <person name="Tuskan G.A."/>
            <person name="Henrissat B."/>
            <person name="Van de Peer Y."/>
            <person name="Rouze P."/>
            <person name="Ellis J.G."/>
            <person name="Dodds P.N."/>
            <person name="Schein J.E."/>
            <person name="Zhong S."/>
            <person name="Hamelin R.C."/>
            <person name="Grigoriev I.V."/>
            <person name="Szabo L.J."/>
            <person name="Martin F."/>
        </authorList>
    </citation>
    <scope>NUCLEOTIDE SEQUENCE [LARGE SCALE GENOMIC DNA]</scope>
    <source>
        <strain evidence="12">CRL 75-36-700-3 / race SCCL</strain>
    </source>
</reference>
<dbReference type="PANTHER" id="PTHR24383:SF20">
    <property type="entry name" value="C2H2-TYPE DOMAIN-CONTAINING PROTEIN"/>
    <property type="match status" value="1"/>
</dbReference>
<evidence type="ECO:0000256" key="3">
    <source>
        <dbReference type="ARBA" id="ARBA00022737"/>
    </source>
</evidence>
<protein>
    <submittedName>
        <fullName evidence="11">Uncharacterized protein</fullName>
    </submittedName>
</protein>
<dbReference type="GO" id="GO:0008270">
    <property type="term" value="F:zinc ion binding"/>
    <property type="evidence" value="ECO:0007669"/>
    <property type="project" value="UniProtKB-KW"/>
</dbReference>
<dbReference type="EMBL" id="DS178331">
    <property type="protein sequence ID" value="EFP90313.2"/>
    <property type="molecule type" value="Genomic_DNA"/>
</dbReference>
<evidence type="ECO:0000256" key="9">
    <source>
        <dbReference type="ARBA" id="ARBA00023242"/>
    </source>
</evidence>
<name>E3L139_PUCGT</name>
<keyword evidence="8" id="KW-0804">Transcription</keyword>
<organism evidence="11 12">
    <name type="scientific">Puccinia graminis f. sp. tritici (strain CRL 75-36-700-3 / race SCCL)</name>
    <name type="common">Black stem rust fungus</name>
    <dbReference type="NCBI Taxonomy" id="418459"/>
    <lineage>
        <taxon>Eukaryota</taxon>
        <taxon>Fungi</taxon>
        <taxon>Dikarya</taxon>
        <taxon>Basidiomycota</taxon>
        <taxon>Pucciniomycotina</taxon>
        <taxon>Pucciniomycetes</taxon>
        <taxon>Pucciniales</taxon>
        <taxon>Pucciniaceae</taxon>
        <taxon>Puccinia</taxon>
    </lineage>
</organism>
<evidence type="ECO:0000256" key="6">
    <source>
        <dbReference type="ARBA" id="ARBA00023015"/>
    </source>
</evidence>
<dbReference type="VEuPathDB" id="FungiDB:PGTG_16339"/>
<evidence type="ECO:0000313" key="12">
    <source>
        <dbReference type="Proteomes" id="UP000008783"/>
    </source>
</evidence>
<evidence type="ECO:0000256" key="5">
    <source>
        <dbReference type="ARBA" id="ARBA00022833"/>
    </source>
</evidence>
<keyword evidence="12" id="KW-1185">Reference proteome</keyword>
<dbReference type="AlphaFoldDB" id="E3L139"/>
<keyword evidence="5" id="KW-0862">Zinc</keyword>
<feature type="region of interest" description="Disordered" evidence="10">
    <location>
        <begin position="1"/>
        <end position="62"/>
    </location>
</feature>
<evidence type="ECO:0000256" key="4">
    <source>
        <dbReference type="ARBA" id="ARBA00022771"/>
    </source>
</evidence>
<dbReference type="GO" id="GO:0005634">
    <property type="term" value="C:nucleus"/>
    <property type="evidence" value="ECO:0007669"/>
    <property type="project" value="UniProtKB-SubCell"/>
</dbReference>
<dbReference type="GeneID" id="10530207"/>
<evidence type="ECO:0000256" key="8">
    <source>
        <dbReference type="ARBA" id="ARBA00023163"/>
    </source>
</evidence>
<dbReference type="GO" id="GO:0003677">
    <property type="term" value="F:DNA binding"/>
    <property type="evidence" value="ECO:0007669"/>
    <property type="project" value="UniProtKB-KW"/>
</dbReference>
<evidence type="ECO:0000256" key="2">
    <source>
        <dbReference type="ARBA" id="ARBA00022723"/>
    </source>
</evidence>
<gene>
    <name evidence="11" type="ORF">PGTG_16339</name>
</gene>
<feature type="compositionally biased region" description="Basic and acidic residues" evidence="10">
    <location>
        <begin position="30"/>
        <end position="41"/>
    </location>
</feature>
<evidence type="ECO:0000256" key="7">
    <source>
        <dbReference type="ARBA" id="ARBA00023125"/>
    </source>
</evidence>
<evidence type="ECO:0000313" key="11">
    <source>
        <dbReference type="EMBL" id="EFP90313.2"/>
    </source>
</evidence>
<comment type="subcellular location">
    <subcellularLocation>
        <location evidence="1">Nucleus</location>
    </subcellularLocation>
</comment>
<keyword evidence="7" id="KW-0238">DNA-binding</keyword>
<keyword evidence="6" id="KW-0805">Transcription regulation</keyword>
<evidence type="ECO:0000256" key="1">
    <source>
        <dbReference type="ARBA" id="ARBA00004123"/>
    </source>
</evidence>
<keyword evidence="4" id="KW-0863">Zinc-finger</keyword>
<sequence length="281" mass="31983">MCQHGSLHYPENPKANKYPSNCDNLVDENPADHNDLIKENPNDGDDLANDYYSNQDEAHEPDDIDLDEIEWDDQSDMDINAAPNDQPGTDQTFAEDLNNHLLPRTDSNHQPEPTFDLKNYSAYDLNCWASTLLADEFEHLQIMGPDARTKSFRQYATIHIDQLNRPHSPLNSLPPQSNQALHNQKIYPTPNEINNHCISSHQIEHHPDQFKPSNYYEHCNYCASDLDENPENKSVLDDSGFNGVFDNSGFDDGGYNNCGFDNWKSDDGGFDNGGVRLKKWL</sequence>